<evidence type="ECO:0000256" key="5">
    <source>
        <dbReference type="ARBA" id="ARBA00022846"/>
    </source>
</evidence>
<evidence type="ECO:0000256" key="9">
    <source>
        <dbReference type="SAM" id="MobiDB-lite"/>
    </source>
</evidence>
<dbReference type="GO" id="GO:0005929">
    <property type="term" value="C:cilium"/>
    <property type="evidence" value="ECO:0000318"/>
    <property type="project" value="GO_Central"/>
</dbReference>
<keyword evidence="5" id="KW-0282">Flagellum</keyword>
<comment type="similarity">
    <text evidence="2">Belongs to the flagellar radial spoke RSP3 family.</text>
</comment>
<reference evidence="11" key="3">
    <citation type="submission" date="2015-06" db="UniProtKB">
        <authorList>
            <consortium name="EnsemblMetazoa"/>
        </authorList>
    </citation>
    <scope>IDENTIFICATION</scope>
</reference>
<proteinExistence type="inferred from homology"/>
<dbReference type="PANTHER" id="PTHR21648">
    <property type="entry name" value="FLAGELLAR RADIAL SPOKE PROTEIN 3"/>
    <property type="match status" value="1"/>
</dbReference>
<dbReference type="InterPro" id="IPR009290">
    <property type="entry name" value="Radial_spoke_3"/>
</dbReference>
<evidence type="ECO:0000313" key="10">
    <source>
        <dbReference type="EMBL" id="ESN98703.1"/>
    </source>
</evidence>
<feature type="region of interest" description="Disordered" evidence="9">
    <location>
        <begin position="249"/>
        <end position="306"/>
    </location>
</feature>
<evidence type="ECO:0000256" key="8">
    <source>
        <dbReference type="ARBA" id="ARBA00023273"/>
    </source>
</evidence>
<evidence type="ECO:0000313" key="12">
    <source>
        <dbReference type="Proteomes" id="UP000015101"/>
    </source>
</evidence>
<organism evidence="11 12">
    <name type="scientific">Helobdella robusta</name>
    <name type="common">Californian leech</name>
    <dbReference type="NCBI Taxonomy" id="6412"/>
    <lineage>
        <taxon>Eukaryota</taxon>
        <taxon>Metazoa</taxon>
        <taxon>Spiralia</taxon>
        <taxon>Lophotrochozoa</taxon>
        <taxon>Annelida</taxon>
        <taxon>Clitellata</taxon>
        <taxon>Hirudinea</taxon>
        <taxon>Rhynchobdellida</taxon>
        <taxon>Glossiphoniidae</taxon>
        <taxon>Helobdella</taxon>
    </lineage>
</organism>
<dbReference type="eggNOG" id="ENOG502QQSZ">
    <property type="taxonomic scope" value="Eukaryota"/>
</dbReference>
<dbReference type="KEGG" id="hro:HELRODRAFT_67265"/>
<keyword evidence="12" id="KW-1185">Reference proteome</keyword>
<dbReference type="Pfam" id="PF06098">
    <property type="entry name" value="Radial_spoke_3"/>
    <property type="match status" value="1"/>
</dbReference>
<keyword evidence="8" id="KW-0966">Cell projection</keyword>
<dbReference type="EnsemblMetazoa" id="HelroT67265">
    <property type="protein sequence ID" value="HelroP67265"/>
    <property type="gene ID" value="HelroG67265"/>
</dbReference>
<name>T1FYZ0_HELRO</name>
<dbReference type="EMBL" id="KB097143">
    <property type="protein sequence ID" value="ESN98703.1"/>
    <property type="molecule type" value="Genomic_DNA"/>
</dbReference>
<evidence type="ECO:0000256" key="1">
    <source>
        <dbReference type="ARBA" id="ARBA00004611"/>
    </source>
</evidence>
<sequence length="306" mass="36199">QKSFSRKSRTNFWDRRTPEPVEGRQHMEMQTELYLEEFGDMIEEVNQGCQTDPFINKPPTPMFVPAKIGIDASTQIFDGDLFDFDVEVRPMVEVLIGKVLEQSLMEVMEEEELASLRERQRMFEEMRNAELQEQQRLEEEDRRRKDEKLKRMKHQQELIRKEKETAEKIAAKAFAQSFLSDLVPSVVASLSENGYFHDPIEAELEKNFMEDLMRGVCKRLRYEVISRKLIDRIIKKIVRQREEQYLKSLEKKKQDSENDDERDDNSNDDDEFDVKRSRNKANSGREHEKVDGHIKKGHAVGGSYRY</sequence>
<dbReference type="OMA" id="QDEGWFA"/>
<dbReference type="CTD" id="20214038"/>
<reference evidence="10 12" key="2">
    <citation type="journal article" date="2013" name="Nature">
        <title>Insights into bilaterian evolution from three spiralian genomes.</title>
        <authorList>
            <person name="Simakov O."/>
            <person name="Marletaz F."/>
            <person name="Cho S.J."/>
            <person name="Edsinger-Gonzales E."/>
            <person name="Havlak P."/>
            <person name="Hellsten U."/>
            <person name="Kuo D.H."/>
            <person name="Larsson T."/>
            <person name="Lv J."/>
            <person name="Arendt D."/>
            <person name="Savage R."/>
            <person name="Osoegawa K."/>
            <person name="de Jong P."/>
            <person name="Grimwood J."/>
            <person name="Chapman J.A."/>
            <person name="Shapiro H."/>
            <person name="Aerts A."/>
            <person name="Otillar R.P."/>
            <person name="Terry A.Y."/>
            <person name="Boore J.L."/>
            <person name="Grigoriev I.V."/>
            <person name="Lindberg D.R."/>
            <person name="Seaver E.C."/>
            <person name="Weisblat D.A."/>
            <person name="Putnam N.H."/>
            <person name="Rokhsar D.S."/>
        </authorList>
    </citation>
    <scope>NUCLEOTIDE SEQUENCE</scope>
</reference>
<keyword evidence="4" id="KW-0597">Phosphoprotein</keyword>
<dbReference type="STRING" id="6412.T1FYZ0"/>
<evidence type="ECO:0000256" key="3">
    <source>
        <dbReference type="ARBA" id="ARBA00022490"/>
    </source>
</evidence>
<dbReference type="EMBL" id="AMQM01001043">
    <property type="status" value="NOT_ANNOTATED_CDS"/>
    <property type="molecule type" value="Genomic_DNA"/>
</dbReference>
<dbReference type="GeneID" id="20214038"/>
<dbReference type="RefSeq" id="XP_009022552.1">
    <property type="nucleotide sequence ID" value="XM_009024304.1"/>
</dbReference>
<feature type="compositionally biased region" description="Basic and acidic residues" evidence="9">
    <location>
        <begin position="12"/>
        <end position="25"/>
    </location>
</feature>
<keyword evidence="6" id="KW-0969">Cilium</keyword>
<feature type="compositionally biased region" description="Basic and acidic residues" evidence="9">
    <location>
        <begin position="283"/>
        <end position="294"/>
    </location>
</feature>
<feature type="compositionally biased region" description="Acidic residues" evidence="9">
    <location>
        <begin position="257"/>
        <end position="272"/>
    </location>
</feature>
<dbReference type="OrthoDB" id="313308at2759"/>
<comment type="subcellular location">
    <subcellularLocation>
        <location evidence="1">Cytoplasm</location>
        <location evidence="1">Cytoskeleton</location>
        <location evidence="1">Flagellum axoneme</location>
    </subcellularLocation>
</comment>
<accession>T1FYZ0</accession>
<evidence type="ECO:0000256" key="6">
    <source>
        <dbReference type="ARBA" id="ARBA00023069"/>
    </source>
</evidence>
<dbReference type="PANTHER" id="PTHR21648:SF0">
    <property type="entry name" value="RADIAL SPOKE HEAD PROTEIN 3 HOMOLOG"/>
    <property type="match status" value="1"/>
</dbReference>
<dbReference type="AlphaFoldDB" id="T1FYZ0"/>
<dbReference type="Proteomes" id="UP000015101">
    <property type="component" value="Unassembled WGS sequence"/>
</dbReference>
<keyword evidence="7" id="KW-0206">Cytoskeleton</keyword>
<evidence type="ECO:0000256" key="2">
    <source>
        <dbReference type="ARBA" id="ARBA00006737"/>
    </source>
</evidence>
<dbReference type="InParanoid" id="T1FYZ0"/>
<dbReference type="HOGENOM" id="CLU_036980_0_1_1"/>
<feature type="region of interest" description="Disordered" evidence="9">
    <location>
        <begin position="130"/>
        <end position="154"/>
    </location>
</feature>
<evidence type="ECO:0000256" key="4">
    <source>
        <dbReference type="ARBA" id="ARBA00022553"/>
    </source>
</evidence>
<evidence type="ECO:0000256" key="7">
    <source>
        <dbReference type="ARBA" id="ARBA00023212"/>
    </source>
</evidence>
<feature type="region of interest" description="Disordered" evidence="9">
    <location>
        <begin position="1"/>
        <end position="25"/>
    </location>
</feature>
<keyword evidence="3" id="KW-0963">Cytoplasm</keyword>
<evidence type="ECO:0000313" key="11">
    <source>
        <dbReference type="EnsemblMetazoa" id="HelroP67265"/>
    </source>
</evidence>
<reference evidence="12" key="1">
    <citation type="submission" date="2012-12" db="EMBL/GenBank/DDBJ databases">
        <authorList>
            <person name="Hellsten U."/>
            <person name="Grimwood J."/>
            <person name="Chapman J.A."/>
            <person name="Shapiro H."/>
            <person name="Aerts A."/>
            <person name="Otillar R.P."/>
            <person name="Terry A.Y."/>
            <person name="Boore J.L."/>
            <person name="Simakov O."/>
            <person name="Marletaz F."/>
            <person name="Cho S.-J."/>
            <person name="Edsinger-Gonzales E."/>
            <person name="Havlak P."/>
            <person name="Kuo D.-H."/>
            <person name="Larsson T."/>
            <person name="Lv J."/>
            <person name="Arendt D."/>
            <person name="Savage R."/>
            <person name="Osoegawa K."/>
            <person name="de Jong P."/>
            <person name="Lindberg D.R."/>
            <person name="Seaver E.C."/>
            <person name="Weisblat D.A."/>
            <person name="Putnam N.H."/>
            <person name="Grigoriev I.V."/>
            <person name="Rokhsar D.S."/>
        </authorList>
    </citation>
    <scope>NUCLEOTIDE SEQUENCE</scope>
</reference>
<evidence type="ECO:0008006" key="13">
    <source>
        <dbReference type="Google" id="ProtNLM"/>
    </source>
</evidence>
<gene>
    <name evidence="11" type="primary">20214038</name>
    <name evidence="10" type="ORF">HELRODRAFT_67265</name>
</gene>
<protein>
    <recommendedName>
        <fullName evidence="13">Radial spoke head protein 3</fullName>
    </recommendedName>
</protein>